<dbReference type="EMBL" id="BSFQ01000006">
    <property type="protein sequence ID" value="GLL10984.1"/>
    <property type="molecule type" value="Genomic_DNA"/>
</dbReference>
<dbReference type="AlphaFoldDB" id="A0A9W6L2D8"/>
<evidence type="ECO:0000256" key="9">
    <source>
        <dbReference type="SAM" id="Phobius"/>
    </source>
</evidence>
<evidence type="ECO:0000256" key="6">
    <source>
        <dbReference type="ARBA" id="ARBA00022840"/>
    </source>
</evidence>
<evidence type="ECO:0000313" key="12">
    <source>
        <dbReference type="Proteomes" id="UP001143463"/>
    </source>
</evidence>
<keyword evidence="7 9" id="KW-1133">Transmembrane helix</keyword>
<keyword evidence="4 9" id="KW-0812">Transmembrane</keyword>
<comment type="caution">
    <text evidence="11">The sequence shown here is derived from an EMBL/GenBank/DDBJ whole genome shotgun (WGS) entry which is preliminary data.</text>
</comment>
<keyword evidence="5" id="KW-0547">Nucleotide-binding</keyword>
<proteinExistence type="inferred from homology"/>
<keyword evidence="3" id="KW-1003">Cell membrane</keyword>
<comment type="subcellular location">
    <subcellularLocation>
        <location evidence="1">Cell membrane</location>
        <topology evidence="1">Multi-pass membrane protein</topology>
    </subcellularLocation>
</comment>
<reference evidence="11" key="1">
    <citation type="journal article" date="2014" name="Int. J. Syst. Evol. Microbiol.">
        <title>Complete genome sequence of Corynebacterium casei LMG S-19264T (=DSM 44701T), isolated from a smear-ripened cheese.</title>
        <authorList>
            <consortium name="US DOE Joint Genome Institute (JGI-PGF)"/>
            <person name="Walter F."/>
            <person name="Albersmeier A."/>
            <person name="Kalinowski J."/>
            <person name="Ruckert C."/>
        </authorList>
    </citation>
    <scope>NUCLEOTIDE SEQUENCE</scope>
    <source>
        <strain evidence="11">VKM Ac-1069</strain>
    </source>
</reference>
<reference evidence="11" key="2">
    <citation type="submission" date="2023-01" db="EMBL/GenBank/DDBJ databases">
        <authorList>
            <person name="Sun Q."/>
            <person name="Evtushenko L."/>
        </authorList>
    </citation>
    <scope>NUCLEOTIDE SEQUENCE</scope>
    <source>
        <strain evidence="11">VKM Ac-1069</strain>
    </source>
</reference>
<feature type="domain" description="Polysaccharide chain length determinant N-terminal" evidence="10">
    <location>
        <begin position="6"/>
        <end position="87"/>
    </location>
</feature>
<evidence type="ECO:0000256" key="1">
    <source>
        <dbReference type="ARBA" id="ARBA00004651"/>
    </source>
</evidence>
<dbReference type="InterPro" id="IPR050445">
    <property type="entry name" value="Bact_polysacc_biosynth/exp"/>
</dbReference>
<evidence type="ECO:0000256" key="8">
    <source>
        <dbReference type="ARBA" id="ARBA00023136"/>
    </source>
</evidence>
<organism evidence="11 12">
    <name type="scientific">Pseudonocardia halophobica</name>
    <dbReference type="NCBI Taxonomy" id="29401"/>
    <lineage>
        <taxon>Bacteria</taxon>
        <taxon>Bacillati</taxon>
        <taxon>Actinomycetota</taxon>
        <taxon>Actinomycetes</taxon>
        <taxon>Pseudonocardiales</taxon>
        <taxon>Pseudonocardiaceae</taxon>
        <taxon>Pseudonocardia</taxon>
    </lineage>
</organism>
<keyword evidence="6" id="KW-0067">ATP-binding</keyword>
<feature type="transmembrane region" description="Helical" evidence="9">
    <location>
        <begin position="12"/>
        <end position="34"/>
    </location>
</feature>
<dbReference type="PANTHER" id="PTHR32309:SF13">
    <property type="entry name" value="FERRIC ENTEROBACTIN TRANSPORT PROTEIN FEPE"/>
    <property type="match status" value="1"/>
</dbReference>
<dbReference type="Proteomes" id="UP001143463">
    <property type="component" value="Unassembled WGS sequence"/>
</dbReference>
<evidence type="ECO:0000256" key="2">
    <source>
        <dbReference type="ARBA" id="ARBA00006683"/>
    </source>
</evidence>
<protein>
    <submittedName>
        <fullName evidence="11">Chromosome partitioning protein</fullName>
    </submittedName>
</protein>
<comment type="similarity">
    <text evidence="2">Belongs to the CpsC/CapA family.</text>
</comment>
<dbReference type="Gene3D" id="3.40.50.300">
    <property type="entry name" value="P-loop containing nucleotide triphosphate hydrolases"/>
    <property type="match status" value="1"/>
</dbReference>
<dbReference type="GO" id="GO:0004715">
    <property type="term" value="F:non-membrane spanning protein tyrosine kinase activity"/>
    <property type="evidence" value="ECO:0007669"/>
    <property type="project" value="UniProtKB-EC"/>
</dbReference>
<gene>
    <name evidence="11" type="ORF">GCM10017577_21250</name>
</gene>
<dbReference type="Pfam" id="PF02706">
    <property type="entry name" value="Wzz"/>
    <property type="match status" value="1"/>
</dbReference>
<dbReference type="NCBIfam" id="TIGR01007">
    <property type="entry name" value="eps_fam"/>
    <property type="match status" value="1"/>
</dbReference>
<dbReference type="InterPro" id="IPR027417">
    <property type="entry name" value="P-loop_NTPase"/>
</dbReference>
<dbReference type="GO" id="GO:0005886">
    <property type="term" value="C:plasma membrane"/>
    <property type="evidence" value="ECO:0007669"/>
    <property type="project" value="UniProtKB-SubCell"/>
</dbReference>
<dbReference type="PANTHER" id="PTHR32309">
    <property type="entry name" value="TYROSINE-PROTEIN KINASE"/>
    <property type="match status" value="1"/>
</dbReference>
<dbReference type="InterPro" id="IPR003856">
    <property type="entry name" value="LPS_length_determ_N"/>
</dbReference>
<evidence type="ECO:0000259" key="10">
    <source>
        <dbReference type="Pfam" id="PF02706"/>
    </source>
</evidence>
<feature type="transmembrane region" description="Helical" evidence="9">
    <location>
        <begin position="176"/>
        <end position="194"/>
    </location>
</feature>
<sequence length="461" mass="48614">MTIRQVLLLIRGNWVLLLIAIALGIAAGIGVHAVRPAAYTATATLYVSAQSGDTPQGAFQGAQLSQQRVTSYVELVTSPRVTTEVKRRLNLPQTHAQIASHLAASSALNSVLIDIQASDPNPNTSAQLADTVADVMTELVADLERPLNAGVPAVQVRLVQPAPVPTDPSSPSMPSLATFGALGGLIIGAAIVVVRNSLDTAIRDTDTIVSATSAPNLGSIAFEPTIETSPLPISTNPRGRAAEAFRHVRTNLQFVDIDQENRVFAVTSSLPAEGKSTLTANLGLALAATGEPTLLIEADLRRPKLAELFGLEGSIGMTTVLTGQTHPSQAIQNWRGQLDVLASGQLPPNPSELLGSNAAKKLIADLRPRYRNILIDTPPILPVTDAAALSSAVDGVILVVSEKQTSIGQLRGSVDRLHSAKAIITGTVFTMVQRIGDKSGYYGGTYYQTEPSKIAKHNQQR</sequence>
<dbReference type="GO" id="GO:0005524">
    <property type="term" value="F:ATP binding"/>
    <property type="evidence" value="ECO:0007669"/>
    <property type="project" value="UniProtKB-KW"/>
</dbReference>
<name>A0A9W6L2D8_9PSEU</name>
<evidence type="ECO:0000313" key="11">
    <source>
        <dbReference type="EMBL" id="GLL10984.1"/>
    </source>
</evidence>
<evidence type="ECO:0000256" key="3">
    <source>
        <dbReference type="ARBA" id="ARBA00022475"/>
    </source>
</evidence>
<evidence type="ECO:0000256" key="4">
    <source>
        <dbReference type="ARBA" id="ARBA00022692"/>
    </source>
</evidence>
<accession>A0A9W6L2D8</accession>
<keyword evidence="12" id="KW-1185">Reference proteome</keyword>
<dbReference type="CDD" id="cd05387">
    <property type="entry name" value="BY-kinase"/>
    <property type="match status" value="1"/>
</dbReference>
<evidence type="ECO:0000256" key="5">
    <source>
        <dbReference type="ARBA" id="ARBA00022741"/>
    </source>
</evidence>
<evidence type="ECO:0000256" key="7">
    <source>
        <dbReference type="ARBA" id="ARBA00022989"/>
    </source>
</evidence>
<dbReference type="SUPFAM" id="SSF52540">
    <property type="entry name" value="P-loop containing nucleoside triphosphate hydrolases"/>
    <property type="match status" value="1"/>
</dbReference>
<keyword evidence="8 9" id="KW-0472">Membrane</keyword>
<dbReference type="InterPro" id="IPR005702">
    <property type="entry name" value="Wzc-like_C"/>
</dbReference>